<dbReference type="Gene3D" id="1.25.10.10">
    <property type="entry name" value="Leucine-rich Repeat Variant"/>
    <property type="match status" value="1"/>
</dbReference>
<dbReference type="FunCoup" id="A0A151ZDU9">
    <property type="interactions" value="306"/>
</dbReference>
<dbReference type="InterPro" id="IPR007206">
    <property type="entry name" value="Protein_HGH1_C"/>
</dbReference>
<feature type="domain" description="Protein HGH1 C-terminal" evidence="5">
    <location>
        <begin position="278"/>
        <end position="331"/>
    </location>
</feature>
<dbReference type="AlphaFoldDB" id="A0A151ZDU9"/>
<dbReference type="InterPro" id="IPR016024">
    <property type="entry name" value="ARM-type_fold"/>
</dbReference>
<keyword evidence="7" id="KW-1185">Reference proteome</keyword>
<sequence>MDSELLKELVGFLQDPKPEVKILALQHLAGISQDEESIKTLKQTNIVTYLLRLITDSNHVISRHSLTILINLCSDADMLSEITKKNIVPRLVDGSTDSKNKLSEIYSMLLSNVTHTKEGCLQLMQAGKELEAFYIMKLVQVLLQDSNSSDYLTTPKHSWIINIILNVTQIQEGRKIVLDKDNLIFQSLLPLIHHKDLVKRRGIVGIIRNCCFSEIHQEYILTSEAIDILTIILLPIRGNDRLDDDEMKGMSPKLQNSEIPLDNQREQDKECRKMLIDSLIFLTKTKKAREYMREKKAYPIIRNYYNKEDDEEIKENIEKVVEILLRDEEETDQPTDTNNINNNNNNNKLEDEDATFDVEEI</sequence>
<dbReference type="Pfam" id="PF04063">
    <property type="entry name" value="DUF383"/>
    <property type="match status" value="1"/>
</dbReference>
<dbReference type="STRING" id="361077.A0A151ZDU9"/>
<feature type="region of interest" description="Disordered" evidence="3">
    <location>
        <begin position="327"/>
        <end position="361"/>
    </location>
</feature>
<feature type="compositionally biased region" description="Acidic residues" evidence="3">
    <location>
        <begin position="350"/>
        <end position="361"/>
    </location>
</feature>
<evidence type="ECO:0000313" key="7">
    <source>
        <dbReference type="Proteomes" id="UP000076078"/>
    </source>
</evidence>
<dbReference type="Proteomes" id="UP000076078">
    <property type="component" value="Unassembled WGS sequence"/>
</dbReference>
<evidence type="ECO:0000259" key="5">
    <source>
        <dbReference type="Pfam" id="PF04064"/>
    </source>
</evidence>
<dbReference type="PANTHER" id="PTHR13387:SF9">
    <property type="entry name" value="PROTEIN HGH1 HOMOLOG"/>
    <property type="match status" value="1"/>
</dbReference>
<dbReference type="OMA" id="MCILLTN"/>
<accession>A0A151ZDU9</accession>
<evidence type="ECO:0000313" key="6">
    <source>
        <dbReference type="EMBL" id="KYQ92105.1"/>
    </source>
</evidence>
<dbReference type="InParanoid" id="A0A151ZDU9"/>
<evidence type="ECO:0000256" key="3">
    <source>
        <dbReference type="SAM" id="MobiDB-lite"/>
    </source>
</evidence>
<dbReference type="EMBL" id="LODT01000031">
    <property type="protein sequence ID" value="KYQ92105.1"/>
    <property type="molecule type" value="Genomic_DNA"/>
</dbReference>
<reference evidence="6 7" key="1">
    <citation type="submission" date="2015-12" db="EMBL/GenBank/DDBJ databases">
        <title>Dictyostelia acquired genes for synthesis and detection of signals that induce cell-type specialization by lateral gene transfer from prokaryotes.</title>
        <authorList>
            <person name="Gloeckner G."/>
            <person name="Schaap P."/>
        </authorList>
    </citation>
    <scope>NUCLEOTIDE SEQUENCE [LARGE SCALE GENOMIC DNA]</scope>
    <source>
        <strain evidence="6 7">TK</strain>
    </source>
</reference>
<proteinExistence type="inferred from homology"/>
<feature type="compositionally biased region" description="Low complexity" evidence="3">
    <location>
        <begin position="338"/>
        <end position="347"/>
    </location>
</feature>
<organism evidence="6 7">
    <name type="scientific">Tieghemostelium lacteum</name>
    <name type="common">Slime mold</name>
    <name type="synonym">Dictyostelium lacteum</name>
    <dbReference type="NCBI Taxonomy" id="361077"/>
    <lineage>
        <taxon>Eukaryota</taxon>
        <taxon>Amoebozoa</taxon>
        <taxon>Evosea</taxon>
        <taxon>Eumycetozoa</taxon>
        <taxon>Dictyostelia</taxon>
        <taxon>Dictyosteliales</taxon>
        <taxon>Raperosteliaceae</taxon>
        <taxon>Tieghemostelium</taxon>
    </lineage>
</organism>
<gene>
    <name evidence="6" type="ORF">DLAC_06945</name>
</gene>
<dbReference type="Pfam" id="PF04064">
    <property type="entry name" value="DUF384"/>
    <property type="match status" value="1"/>
</dbReference>
<dbReference type="InterPro" id="IPR007205">
    <property type="entry name" value="Protein_HGH1_N"/>
</dbReference>
<dbReference type="InterPro" id="IPR039717">
    <property type="entry name" value="Hgh1"/>
</dbReference>
<dbReference type="InterPro" id="IPR011989">
    <property type="entry name" value="ARM-like"/>
</dbReference>
<comment type="similarity">
    <text evidence="1">Belongs to the HGH1 family.</text>
</comment>
<comment type="caution">
    <text evidence="6">The sequence shown here is derived from an EMBL/GenBank/DDBJ whole genome shotgun (WGS) entry which is preliminary data.</text>
</comment>
<dbReference type="OrthoDB" id="338814at2759"/>
<feature type="domain" description="Protein HGH1 N-terminal" evidence="4">
    <location>
        <begin position="96"/>
        <end position="273"/>
    </location>
</feature>
<protein>
    <recommendedName>
        <fullName evidence="2">Protein HGH1 homolog</fullName>
    </recommendedName>
</protein>
<dbReference type="SUPFAM" id="SSF48371">
    <property type="entry name" value="ARM repeat"/>
    <property type="match status" value="1"/>
</dbReference>
<dbReference type="PANTHER" id="PTHR13387">
    <property type="entry name" value="PROTEIN HGH1 HOMOLOG"/>
    <property type="match status" value="1"/>
</dbReference>
<evidence type="ECO:0000256" key="1">
    <source>
        <dbReference type="ARBA" id="ARBA00006712"/>
    </source>
</evidence>
<evidence type="ECO:0000259" key="4">
    <source>
        <dbReference type="Pfam" id="PF04063"/>
    </source>
</evidence>
<name>A0A151ZDU9_TIELA</name>
<evidence type="ECO:0000256" key="2">
    <source>
        <dbReference type="ARBA" id="ARBA00014076"/>
    </source>
</evidence>